<dbReference type="AlphaFoldDB" id="A0A974H629"/>
<keyword evidence="2" id="KW-0472">Membrane</keyword>
<sequence>MTTTSTSETSSLNPNINTNTTTTITTTTTTTAAAITTDVTMPLGSSSSDNNLPFWAIILIGLACILALGLLLGLLFGIFACAKLGFYSVGALPSYFPHLGFSNAFESSNITDPERGFQPVRQTGGTSAQGERFELSPKQVHF</sequence>
<feature type="transmembrane region" description="Helical" evidence="2">
    <location>
        <begin position="54"/>
        <end position="79"/>
    </location>
</feature>
<accession>A0A974H629</accession>
<keyword evidence="2" id="KW-0812">Transmembrane</keyword>
<evidence type="ECO:0000313" key="4">
    <source>
        <dbReference type="Proteomes" id="UP000694892"/>
    </source>
</evidence>
<evidence type="ECO:0000256" key="2">
    <source>
        <dbReference type="SAM" id="Phobius"/>
    </source>
</evidence>
<gene>
    <name evidence="3" type="ORF">XELAEV_18042486mg</name>
</gene>
<keyword evidence="2" id="KW-1133">Transmembrane helix</keyword>
<feature type="region of interest" description="Disordered" evidence="1">
    <location>
        <begin position="1"/>
        <end position="23"/>
    </location>
</feature>
<organism evidence="3 4">
    <name type="scientific">Xenopus laevis</name>
    <name type="common">African clawed frog</name>
    <dbReference type="NCBI Taxonomy" id="8355"/>
    <lineage>
        <taxon>Eukaryota</taxon>
        <taxon>Metazoa</taxon>
        <taxon>Chordata</taxon>
        <taxon>Craniata</taxon>
        <taxon>Vertebrata</taxon>
        <taxon>Euteleostomi</taxon>
        <taxon>Amphibia</taxon>
        <taxon>Batrachia</taxon>
        <taxon>Anura</taxon>
        <taxon>Pipoidea</taxon>
        <taxon>Pipidae</taxon>
        <taxon>Xenopodinae</taxon>
        <taxon>Xenopus</taxon>
        <taxon>Xenopus</taxon>
    </lineage>
</organism>
<evidence type="ECO:0000313" key="3">
    <source>
        <dbReference type="EMBL" id="OCT66228.1"/>
    </source>
</evidence>
<proteinExistence type="predicted"/>
<dbReference type="EMBL" id="CM004481">
    <property type="protein sequence ID" value="OCT66228.1"/>
    <property type="molecule type" value="Genomic_DNA"/>
</dbReference>
<dbReference type="OMA" id="PMSCEYL"/>
<dbReference type="Proteomes" id="UP000694892">
    <property type="component" value="Chromosome 8S"/>
</dbReference>
<name>A0A974H629_XENLA</name>
<evidence type="ECO:0000256" key="1">
    <source>
        <dbReference type="SAM" id="MobiDB-lite"/>
    </source>
</evidence>
<protein>
    <submittedName>
        <fullName evidence="3">Uncharacterized protein</fullName>
    </submittedName>
</protein>
<reference evidence="4" key="1">
    <citation type="journal article" date="2016" name="Nature">
        <title>Genome evolution in the allotetraploid frog Xenopus laevis.</title>
        <authorList>
            <person name="Session A.M."/>
            <person name="Uno Y."/>
            <person name="Kwon T."/>
            <person name="Chapman J.A."/>
            <person name="Toyoda A."/>
            <person name="Takahashi S."/>
            <person name="Fukui A."/>
            <person name="Hikosaka A."/>
            <person name="Suzuki A."/>
            <person name="Kondo M."/>
            <person name="van Heeringen S.J."/>
            <person name="Quigley I."/>
            <person name="Heinz S."/>
            <person name="Ogino H."/>
            <person name="Ochi H."/>
            <person name="Hellsten U."/>
            <person name="Lyons J.B."/>
            <person name="Simakov O."/>
            <person name="Putnam N."/>
            <person name="Stites J."/>
            <person name="Kuroki Y."/>
            <person name="Tanaka T."/>
            <person name="Michiue T."/>
            <person name="Watanabe M."/>
            <person name="Bogdanovic O."/>
            <person name="Lister R."/>
            <person name="Georgiou G."/>
            <person name="Paranjpe S.S."/>
            <person name="van Kruijsbergen I."/>
            <person name="Shu S."/>
            <person name="Carlson J."/>
            <person name="Kinoshita T."/>
            <person name="Ohta Y."/>
            <person name="Mawaribuchi S."/>
            <person name="Jenkins J."/>
            <person name="Grimwood J."/>
            <person name="Schmutz J."/>
            <person name="Mitros T."/>
            <person name="Mozaffari S.V."/>
            <person name="Suzuki Y."/>
            <person name="Haramoto Y."/>
            <person name="Yamamoto T.S."/>
            <person name="Takagi C."/>
            <person name="Heald R."/>
            <person name="Miller K."/>
            <person name="Haudenschild C."/>
            <person name="Kitzman J."/>
            <person name="Nakayama T."/>
            <person name="Izutsu Y."/>
            <person name="Robert J."/>
            <person name="Fortriede J."/>
            <person name="Burns K."/>
            <person name="Lotay V."/>
            <person name="Karimi K."/>
            <person name="Yasuoka Y."/>
            <person name="Dichmann D.S."/>
            <person name="Flajnik M.F."/>
            <person name="Houston D.W."/>
            <person name="Shendure J."/>
            <person name="DuPasquier L."/>
            <person name="Vize P.D."/>
            <person name="Zorn A.M."/>
            <person name="Ito M."/>
            <person name="Marcotte E.M."/>
            <person name="Wallingford J.B."/>
            <person name="Ito Y."/>
            <person name="Asashima M."/>
            <person name="Ueno N."/>
            <person name="Matsuda Y."/>
            <person name="Veenstra G.J."/>
            <person name="Fujiyama A."/>
            <person name="Harland R.M."/>
            <person name="Taira M."/>
            <person name="Rokhsar D.S."/>
        </authorList>
    </citation>
    <scope>NUCLEOTIDE SEQUENCE [LARGE SCALE GENOMIC DNA]</scope>
    <source>
        <strain evidence="4">J</strain>
    </source>
</reference>